<dbReference type="HOGENOM" id="CLU_1470051_0_0_1"/>
<dbReference type="InParanoid" id="B3RZW8"/>
<evidence type="ECO:0000313" key="2">
    <source>
        <dbReference type="Proteomes" id="UP000009022"/>
    </source>
</evidence>
<dbReference type="EMBL" id="DS985246">
    <property type="protein sequence ID" value="EDV24284.1"/>
    <property type="molecule type" value="Genomic_DNA"/>
</dbReference>
<dbReference type="GeneID" id="6755022"/>
<keyword evidence="2" id="KW-1185">Reference proteome</keyword>
<organism evidence="1 2">
    <name type="scientific">Trichoplax adhaerens</name>
    <name type="common">Trichoplax reptans</name>
    <dbReference type="NCBI Taxonomy" id="10228"/>
    <lineage>
        <taxon>Eukaryota</taxon>
        <taxon>Metazoa</taxon>
        <taxon>Placozoa</taxon>
        <taxon>Uniplacotomia</taxon>
        <taxon>Trichoplacea</taxon>
        <taxon>Trichoplacidae</taxon>
        <taxon>Trichoplax</taxon>
    </lineage>
</organism>
<name>B3RZW8_TRIAD</name>
<dbReference type="AlphaFoldDB" id="B3RZW8"/>
<sequence>MAGVLTAEDWQNEYSLYDNIFEPYVEDICEVIDIRTEEPIADHADGIAHAPSAINPGRSQVADVNNNEDQISTTDYASSQPDLLYNGINPALANGPVSSSMEDIIDTFLTTCEVKRSLPRAQTVLLSQGRHPNVARSEIENSDVKIKDFFNSQCFACIPCTEKVRKQHVGLMENIIRSLIPLPP</sequence>
<evidence type="ECO:0000313" key="1">
    <source>
        <dbReference type="EMBL" id="EDV24284.1"/>
    </source>
</evidence>
<dbReference type="CTD" id="6755022"/>
<protein>
    <submittedName>
        <fullName evidence="1">Uncharacterized protein</fullName>
    </submittedName>
</protein>
<gene>
    <name evidence="1" type="ORF">TRIADDRAFT_57602</name>
</gene>
<reference evidence="1 2" key="1">
    <citation type="journal article" date="2008" name="Nature">
        <title>The Trichoplax genome and the nature of placozoans.</title>
        <authorList>
            <person name="Srivastava M."/>
            <person name="Begovic E."/>
            <person name="Chapman J."/>
            <person name="Putnam N.H."/>
            <person name="Hellsten U."/>
            <person name="Kawashima T."/>
            <person name="Kuo A."/>
            <person name="Mitros T."/>
            <person name="Salamov A."/>
            <person name="Carpenter M.L."/>
            <person name="Signorovitch A.Y."/>
            <person name="Moreno M.A."/>
            <person name="Kamm K."/>
            <person name="Grimwood J."/>
            <person name="Schmutz J."/>
            <person name="Shapiro H."/>
            <person name="Grigoriev I.V."/>
            <person name="Buss L.W."/>
            <person name="Schierwater B."/>
            <person name="Dellaporta S.L."/>
            <person name="Rokhsar D.S."/>
        </authorList>
    </citation>
    <scope>NUCLEOTIDE SEQUENCE [LARGE SCALE GENOMIC DNA]</scope>
    <source>
        <strain evidence="1 2">Grell-BS-1999</strain>
    </source>
</reference>
<proteinExistence type="predicted"/>
<dbReference type="KEGG" id="tad:TRIADDRAFT_57602"/>
<dbReference type="RefSeq" id="XP_002113810.1">
    <property type="nucleotide sequence ID" value="XM_002113774.1"/>
</dbReference>
<dbReference type="Proteomes" id="UP000009022">
    <property type="component" value="Unassembled WGS sequence"/>
</dbReference>
<accession>B3RZW8</accession>